<protein>
    <recommendedName>
        <fullName evidence="4">FMN-binding protein</fullName>
    </recommendedName>
</protein>
<reference evidence="2" key="1">
    <citation type="submission" date="2020-10" db="EMBL/GenBank/DDBJ databases">
        <authorList>
            <person name="Gilroy R."/>
        </authorList>
    </citation>
    <scope>NUCLEOTIDE SEQUENCE</scope>
    <source>
        <strain evidence="2">ChiW13-3771</strain>
    </source>
</reference>
<evidence type="ECO:0000313" key="2">
    <source>
        <dbReference type="EMBL" id="HIR89237.1"/>
    </source>
</evidence>
<organism evidence="2 3">
    <name type="scientific">Candidatus Fimimorpha faecalis</name>
    <dbReference type="NCBI Taxonomy" id="2840824"/>
    <lineage>
        <taxon>Bacteria</taxon>
        <taxon>Bacillati</taxon>
        <taxon>Bacillota</taxon>
        <taxon>Clostridia</taxon>
        <taxon>Eubacteriales</taxon>
        <taxon>Candidatus Fimimorpha</taxon>
    </lineage>
</organism>
<keyword evidence="1" id="KW-0472">Membrane</keyword>
<keyword evidence="1" id="KW-1133">Transmembrane helix</keyword>
<dbReference type="Proteomes" id="UP000824201">
    <property type="component" value="Unassembled WGS sequence"/>
</dbReference>
<sequence length="152" mass="16942">MSSQTKIFVFKMREIIYTLIFAALAILLIVLLVFMFLPKKGTETAEETGTYIPGVYTASILLNNQALDVQVSVDADHINSVDFVNLNESIATMYPLMETVMSNIQTQVLQKQSIDGVTYENDTQYTSIVLLDAVEEALNKARVNPETEVSEP</sequence>
<dbReference type="EMBL" id="DVHN01000126">
    <property type="protein sequence ID" value="HIR89237.1"/>
    <property type="molecule type" value="Genomic_DNA"/>
</dbReference>
<name>A0A9D1JDL7_9FIRM</name>
<evidence type="ECO:0000256" key="1">
    <source>
        <dbReference type="SAM" id="Phobius"/>
    </source>
</evidence>
<keyword evidence="1" id="KW-0812">Transmembrane</keyword>
<dbReference type="AlphaFoldDB" id="A0A9D1JDL7"/>
<evidence type="ECO:0000313" key="3">
    <source>
        <dbReference type="Proteomes" id="UP000824201"/>
    </source>
</evidence>
<reference evidence="2" key="2">
    <citation type="journal article" date="2021" name="PeerJ">
        <title>Extensive microbial diversity within the chicken gut microbiome revealed by metagenomics and culture.</title>
        <authorList>
            <person name="Gilroy R."/>
            <person name="Ravi A."/>
            <person name="Getino M."/>
            <person name="Pursley I."/>
            <person name="Horton D.L."/>
            <person name="Alikhan N.F."/>
            <person name="Baker D."/>
            <person name="Gharbi K."/>
            <person name="Hall N."/>
            <person name="Watson M."/>
            <person name="Adriaenssens E.M."/>
            <person name="Foster-Nyarko E."/>
            <person name="Jarju S."/>
            <person name="Secka A."/>
            <person name="Antonio M."/>
            <person name="Oren A."/>
            <person name="Chaudhuri R.R."/>
            <person name="La Ragione R."/>
            <person name="Hildebrand F."/>
            <person name="Pallen M.J."/>
        </authorList>
    </citation>
    <scope>NUCLEOTIDE SEQUENCE</scope>
    <source>
        <strain evidence="2">ChiW13-3771</strain>
    </source>
</reference>
<comment type="caution">
    <text evidence="2">The sequence shown here is derived from an EMBL/GenBank/DDBJ whole genome shotgun (WGS) entry which is preliminary data.</text>
</comment>
<gene>
    <name evidence="2" type="ORF">IAC96_09825</name>
</gene>
<accession>A0A9D1JDL7</accession>
<evidence type="ECO:0008006" key="4">
    <source>
        <dbReference type="Google" id="ProtNLM"/>
    </source>
</evidence>
<feature type="transmembrane region" description="Helical" evidence="1">
    <location>
        <begin position="15"/>
        <end position="37"/>
    </location>
</feature>
<proteinExistence type="predicted"/>